<sequence length="779" mass="87951">MVRYSHRLPNSGLSTFTVLSHTTASDVLKVQQPLQLLLAQVGGGDSAWCDCGEEIQTMEHIIQRCPLHSYPGLPGEYRNKNVSKFVSSSVPKIGSPSKVINFELHQNVLDAERCHQQLRNMTTSESVVAEWFDLWPLRQRIVVSDASFQVPQGSLTSSSIGLGNFHQCLSINQHVEGNTIEGKYCMIRANIKGTKTMSWFTGTSWLLDTGVKSVFDGEKLRIDKLIHLNAESISLALCIPKVCSVEDVLAPLLNSELRHFNYVTEFCRMRGDKPLVAADYIALRSNLVKPNGLLRCFSVYTNTQRLLTFSAASDAIDCIHGIRSISTLWVIVGHTSIAFLNEYTINLFDYFVVCDQRTNMWMVSAELAVDTFLVLSGLLLVYTSTSIKKIKQMQLLKNIHVFYLQRLLRMFPLLGCAVLLQASVFNYVSDGTNWHYMAENVLLCRQYWWTALLHVQNIVNPTQPCLSHSWYLSVDVQLYVVSPLVLFWVLGTPKSAWNGLTVGLLTSLTATTVYCSLKDFSSGYDNLVYYYTNTLTRAPPFFVGMIFGYILHVYRRRKLSMPVWSVSLGYLAACAASSYCMYVIYAPWDNKLLDNFNRSFMRSLWGVSVCWIIFACVVGYGGPINWFLSLKPWRFMARISYAMYLFHYSVLFTISGGTVIPFHFSLESMFLVFLRAVAYTVICSAAACILVDAPCSTLEKLILKEFTQIAAGRLFAHSDSCVRLPSRPVGFSRTLSAAVAFDRIRSASVAYRWIHSIGHFDYLQHPRRARGASNMPRQP</sequence>
<protein>
    <submittedName>
        <fullName evidence="1">Uncharacterized protein</fullName>
    </submittedName>
</protein>
<evidence type="ECO:0000313" key="2">
    <source>
        <dbReference type="Proteomes" id="UP001064048"/>
    </source>
</evidence>
<reference evidence="1 2" key="1">
    <citation type="journal article" date="2022" name="Genome Biol. Evol.">
        <title>The Spruce Budworm Genome: Reconstructing the Evolutionary History of Antifreeze Proteins.</title>
        <authorList>
            <person name="Beliveau C."/>
            <person name="Gagne P."/>
            <person name="Picq S."/>
            <person name="Vernygora O."/>
            <person name="Keeling C.I."/>
            <person name="Pinkney K."/>
            <person name="Doucet D."/>
            <person name="Wen F."/>
            <person name="Johnston J.S."/>
            <person name="Maaroufi H."/>
            <person name="Boyle B."/>
            <person name="Laroche J."/>
            <person name="Dewar K."/>
            <person name="Juretic N."/>
            <person name="Blackburn G."/>
            <person name="Nisole A."/>
            <person name="Brunet B."/>
            <person name="Brandao M."/>
            <person name="Lumley L."/>
            <person name="Duan J."/>
            <person name="Quan G."/>
            <person name="Lucarotti C.J."/>
            <person name="Roe A.D."/>
            <person name="Sperling F.A.H."/>
            <person name="Levesque R.C."/>
            <person name="Cusson M."/>
        </authorList>
    </citation>
    <scope>NUCLEOTIDE SEQUENCE [LARGE SCALE GENOMIC DNA]</scope>
    <source>
        <strain evidence="1">Glfc:IPQL:Cfum</strain>
    </source>
</reference>
<proteinExistence type="predicted"/>
<dbReference type="Proteomes" id="UP001064048">
    <property type="component" value="Chromosome Z"/>
</dbReference>
<gene>
    <name evidence="1" type="ORF">MSG28_000145</name>
</gene>
<comment type="caution">
    <text evidence="1">The sequence shown here is derived from an EMBL/GenBank/DDBJ whole genome shotgun (WGS) entry which is preliminary data.</text>
</comment>
<evidence type="ECO:0000313" key="1">
    <source>
        <dbReference type="EMBL" id="KAI8429510.1"/>
    </source>
</evidence>
<accession>A0ACC0JZG3</accession>
<name>A0ACC0JZG3_CHOFU</name>
<dbReference type="EMBL" id="CM046131">
    <property type="protein sequence ID" value="KAI8429510.1"/>
    <property type="molecule type" value="Genomic_DNA"/>
</dbReference>
<keyword evidence="2" id="KW-1185">Reference proteome</keyword>
<organism evidence="1 2">
    <name type="scientific">Choristoneura fumiferana</name>
    <name type="common">Spruce budworm moth</name>
    <name type="synonym">Archips fumiferana</name>
    <dbReference type="NCBI Taxonomy" id="7141"/>
    <lineage>
        <taxon>Eukaryota</taxon>
        <taxon>Metazoa</taxon>
        <taxon>Ecdysozoa</taxon>
        <taxon>Arthropoda</taxon>
        <taxon>Hexapoda</taxon>
        <taxon>Insecta</taxon>
        <taxon>Pterygota</taxon>
        <taxon>Neoptera</taxon>
        <taxon>Endopterygota</taxon>
        <taxon>Lepidoptera</taxon>
        <taxon>Glossata</taxon>
        <taxon>Ditrysia</taxon>
        <taxon>Tortricoidea</taxon>
        <taxon>Tortricidae</taxon>
        <taxon>Tortricinae</taxon>
        <taxon>Choristoneura</taxon>
    </lineage>
</organism>